<dbReference type="InterPro" id="IPR011993">
    <property type="entry name" value="PH-like_dom_sf"/>
</dbReference>
<dbReference type="Pfam" id="PF01237">
    <property type="entry name" value="Oxysterol_BP"/>
    <property type="match status" value="2"/>
</dbReference>
<dbReference type="Gene3D" id="2.30.29.30">
    <property type="entry name" value="Pleckstrin-homology domain (PH domain)/Phosphotyrosine-binding domain (PTB)"/>
    <property type="match status" value="1"/>
</dbReference>
<dbReference type="SUPFAM" id="SSF144000">
    <property type="entry name" value="Oxysterol-binding protein-like"/>
    <property type="match status" value="1"/>
</dbReference>
<dbReference type="WBParaSite" id="maker-E.canG7_contigs_1066-snap-gene-1.63-mRNA-1">
    <property type="protein sequence ID" value="maker-E.canG7_contigs_1066-snap-gene-1.63-mRNA-1"/>
    <property type="gene ID" value="EcG7_00776"/>
</dbReference>
<dbReference type="PROSITE" id="PS50003">
    <property type="entry name" value="PH_DOMAIN"/>
    <property type="match status" value="1"/>
</dbReference>
<dbReference type="Proteomes" id="UP000887562">
    <property type="component" value="Unplaced"/>
</dbReference>
<keyword evidence="1 5" id="KW-0813">Transport</keyword>
<evidence type="ECO:0000256" key="3">
    <source>
        <dbReference type="ARBA" id="ARBA00023121"/>
    </source>
</evidence>
<protein>
    <recommendedName>
        <fullName evidence="5">Oxysterol-binding protein</fullName>
    </recommendedName>
</protein>
<dbReference type="InterPro" id="IPR001849">
    <property type="entry name" value="PH_domain"/>
</dbReference>
<dbReference type="GO" id="GO:0006869">
    <property type="term" value="P:lipid transport"/>
    <property type="evidence" value="ECO:0007669"/>
    <property type="project" value="UniProtKB-KW"/>
</dbReference>
<dbReference type="Pfam" id="PF00169">
    <property type="entry name" value="PH"/>
    <property type="match status" value="1"/>
</dbReference>
<dbReference type="GO" id="GO:0016020">
    <property type="term" value="C:membrane"/>
    <property type="evidence" value="ECO:0007669"/>
    <property type="project" value="TreeGrafter"/>
</dbReference>
<sequence length="838" mass="94152">MHLKCCPINSQQCSCLVSSVGNDDCAGFDGKLVEVDKLVYSLKMEEDRHLFRQNLEGQLLKFTNVMKGFQYRWIVVESTNGVLEYYEREEHKKFQKPRSSVSLLFATVCPSDEDSQTFIVNTSQGENLRFKAADARERQLWVNHIRAVAEFHTEKATDQNSLPGLPSAVQRPSLLPVKEARPVMLNSSNSDQSSRTHRSSSSRTGRSADRKFALDTPSPYSAEVNLAASDAPALVDPYQQLNELFRLLEREGNLLARDIDDVYNQPTAAFANRNPEVTELYRNLLIIKATSQASIKSLKQCLGGLQHDNSNVSLDSKGDWSQVPANGERNKCDEKLRVGFQSREQLQVQTEFMAGNKPLTPTRGANQECGTTGSPIPPPITGMSESAFLVNCDEEVATNSIEDEEIGSVENYKSVIMHVVSQLKEGKDLTQIVLPTFILERRSLLEMFADYNAHPQLLINITNGASPHERMKNFIKWYLTAFHASRKDKVARKPYNPIIGEIFQCSWRLPTAERGSPEQILITFCGEQVSHHPPISAFQINCPQRKIELVGAVHTQSQFRALSIYVDMIGKAMVLSKDLGHQHEELVQYLSARFGEICAPGGGTELVILKLSEHNEEYIFSLPTAYGRSILKVPWFELGGTVLVECPQSGYSARIRFYTKARCFYVRRQVDAIEELGYGGSKNMHTIPELFQSQSINTNRLHRVLAEIFAPTTSDSSKKPVVTVTGHWNSTMEFVDQVSGTAEVIDARIMKREPKWVRPVSFQAPEESQRLWTAITAALEVGDIDLATKEKTKLEEIQRASEQARTSRHIAHTPRYFKETPNGYVPIHPLATSISHSD</sequence>
<dbReference type="PANTHER" id="PTHR10972">
    <property type="entry name" value="OXYSTEROL-BINDING PROTEIN-RELATED"/>
    <property type="match status" value="1"/>
</dbReference>
<dbReference type="SMART" id="SM00233">
    <property type="entry name" value="PH"/>
    <property type="match status" value="1"/>
</dbReference>
<dbReference type="Gene3D" id="2.40.160.120">
    <property type="match status" value="1"/>
</dbReference>
<feature type="region of interest" description="Disordered" evidence="6">
    <location>
        <begin position="184"/>
        <end position="214"/>
    </location>
</feature>
<organism evidence="8 9">
    <name type="scientific">Echinococcus canadensis</name>
    <dbReference type="NCBI Taxonomy" id="519352"/>
    <lineage>
        <taxon>Eukaryota</taxon>
        <taxon>Metazoa</taxon>
        <taxon>Spiralia</taxon>
        <taxon>Lophotrochozoa</taxon>
        <taxon>Platyhelminthes</taxon>
        <taxon>Cestoda</taxon>
        <taxon>Eucestoda</taxon>
        <taxon>Cyclophyllidea</taxon>
        <taxon>Taeniidae</taxon>
        <taxon>Echinococcus</taxon>
        <taxon>Echinococcus canadensis group</taxon>
    </lineage>
</organism>
<feature type="domain" description="PH" evidence="7">
    <location>
        <begin position="52"/>
        <end position="150"/>
    </location>
</feature>
<evidence type="ECO:0000259" key="7">
    <source>
        <dbReference type="PROSITE" id="PS50003"/>
    </source>
</evidence>
<keyword evidence="2 5" id="KW-0445">Lipid transport</keyword>
<evidence type="ECO:0000256" key="6">
    <source>
        <dbReference type="SAM" id="MobiDB-lite"/>
    </source>
</evidence>
<dbReference type="SUPFAM" id="SSF50729">
    <property type="entry name" value="PH domain-like"/>
    <property type="match status" value="1"/>
</dbReference>
<dbReference type="GO" id="GO:0005829">
    <property type="term" value="C:cytosol"/>
    <property type="evidence" value="ECO:0007669"/>
    <property type="project" value="TreeGrafter"/>
</dbReference>
<evidence type="ECO:0000256" key="4">
    <source>
        <dbReference type="RuleBase" id="RU003844"/>
    </source>
</evidence>
<accession>A0A915EV04</accession>
<dbReference type="FunFam" id="1.10.287.2720:FF:000001">
    <property type="entry name" value="Oxysterol-binding OBPalpha"/>
    <property type="match status" value="1"/>
</dbReference>
<dbReference type="PANTHER" id="PTHR10972:SF141">
    <property type="entry name" value="OXYSTEROL-BINDING PROTEIN"/>
    <property type="match status" value="1"/>
</dbReference>
<evidence type="ECO:0000313" key="8">
    <source>
        <dbReference type="Proteomes" id="UP000887562"/>
    </source>
</evidence>
<dbReference type="AlphaFoldDB" id="A0A915EV04"/>
<evidence type="ECO:0000313" key="9">
    <source>
        <dbReference type="WBParaSite" id="maker-E.canG7_contigs_1066-snap-gene-1.63-mRNA-1"/>
    </source>
</evidence>
<dbReference type="GO" id="GO:0032934">
    <property type="term" value="F:sterol binding"/>
    <property type="evidence" value="ECO:0007669"/>
    <property type="project" value="TreeGrafter"/>
</dbReference>
<dbReference type="InterPro" id="IPR018494">
    <property type="entry name" value="Oxysterol-bd_CS"/>
</dbReference>
<dbReference type="InterPro" id="IPR037239">
    <property type="entry name" value="OSBP_sf"/>
</dbReference>
<comment type="similarity">
    <text evidence="4">Belongs to the OSBP family.</text>
</comment>
<evidence type="ECO:0000256" key="1">
    <source>
        <dbReference type="ARBA" id="ARBA00022448"/>
    </source>
</evidence>
<dbReference type="InterPro" id="IPR000648">
    <property type="entry name" value="Oxysterol-bd"/>
</dbReference>
<evidence type="ECO:0000256" key="5">
    <source>
        <dbReference type="RuleBase" id="RU003845"/>
    </source>
</evidence>
<dbReference type="PROSITE" id="PS01013">
    <property type="entry name" value="OSBP"/>
    <property type="match status" value="1"/>
</dbReference>
<dbReference type="Gene3D" id="3.30.70.3490">
    <property type="match status" value="1"/>
</dbReference>
<name>A0A915EV04_9CEST</name>
<proteinExistence type="inferred from homology"/>
<keyword evidence="3" id="KW-0446">Lipid-binding</keyword>
<reference evidence="9" key="1">
    <citation type="submission" date="2022-11" db="UniProtKB">
        <authorList>
            <consortium name="WormBaseParasite"/>
        </authorList>
    </citation>
    <scope>IDENTIFICATION</scope>
</reference>
<evidence type="ECO:0000256" key="2">
    <source>
        <dbReference type="ARBA" id="ARBA00023055"/>
    </source>
</evidence>
<keyword evidence="8" id="KW-1185">Reference proteome</keyword>
<dbReference type="Gene3D" id="1.10.287.2720">
    <property type="match status" value="1"/>
</dbReference>